<feature type="transmembrane region" description="Helical" evidence="1">
    <location>
        <begin position="72"/>
        <end position="92"/>
    </location>
</feature>
<comment type="caution">
    <text evidence="3">The sequence shown here is derived from an EMBL/GenBank/DDBJ whole genome shotgun (WGS) entry which is preliminary data.</text>
</comment>
<reference evidence="4" key="1">
    <citation type="journal article" date="2019" name="Int. J. Syst. Evol. Microbiol.">
        <title>The Global Catalogue of Microorganisms (GCM) 10K type strain sequencing project: providing services to taxonomists for standard genome sequencing and annotation.</title>
        <authorList>
            <consortium name="The Broad Institute Genomics Platform"/>
            <consortium name="The Broad Institute Genome Sequencing Center for Infectious Disease"/>
            <person name="Wu L."/>
            <person name="Ma J."/>
        </authorList>
    </citation>
    <scope>NUCLEOTIDE SEQUENCE [LARGE SCALE GENOMIC DNA]</scope>
    <source>
        <strain evidence="4">JCM 4816</strain>
    </source>
</reference>
<feature type="transmembrane region" description="Helical" evidence="1">
    <location>
        <begin position="97"/>
        <end position="116"/>
    </location>
</feature>
<dbReference type="RefSeq" id="WP_345586667.1">
    <property type="nucleotide sequence ID" value="NZ_BAAAXF010000094.1"/>
</dbReference>
<dbReference type="Pfam" id="PF23636">
    <property type="entry name" value="DUF7144"/>
    <property type="match status" value="1"/>
</dbReference>
<keyword evidence="1" id="KW-0812">Transmembrane</keyword>
<keyword evidence="1" id="KW-1133">Transmembrane helix</keyword>
<protein>
    <recommendedName>
        <fullName evidence="2">DUF7144 domain-containing protein</fullName>
    </recommendedName>
</protein>
<evidence type="ECO:0000256" key="1">
    <source>
        <dbReference type="SAM" id="Phobius"/>
    </source>
</evidence>
<evidence type="ECO:0000313" key="3">
    <source>
        <dbReference type="EMBL" id="GAA3506741.1"/>
    </source>
</evidence>
<feature type="transmembrane region" description="Helical" evidence="1">
    <location>
        <begin position="122"/>
        <end position="140"/>
    </location>
</feature>
<keyword evidence="4" id="KW-1185">Reference proteome</keyword>
<gene>
    <name evidence="3" type="ORF">GCM10019016_138560</name>
</gene>
<feature type="transmembrane region" description="Helical" evidence="1">
    <location>
        <begin position="29"/>
        <end position="52"/>
    </location>
</feature>
<sequence>MAATHPTHGVRGATGTRAPSAKRQWAEGLTVFAAVTLMIAGVLGILRGVMGIAEDEVFVTTENYVFEFDLTAWGWIHLVLGALAVLVSLGLARDATWARAAGVAIAGLVIIANFLSLPYYPVWSVVMIAFSGFIIWALCVSRADTGAER</sequence>
<accession>A0ABP6UKK6</accession>
<feature type="domain" description="DUF7144" evidence="2">
    <location>
        <begin position="30"/>
        <end position="142"/>
    </location>
</feature>
<dbReference type="InterPro" id="IPR055568">
    <property type="entry name" value="DUF7144"/>
</dbReference>
<evidence type="ECO:0000259" key="2">
    <source>
        <dbReference type="Pfam" id="PF23636"/>
    </source>
</evidence>
<name>A0ABP6UKK6_9ACTN</name>
<proteinExistence type="predicted"/>
<dbReference type="Proteomes" id="UP001501455">
    <property type="component" value="Unassembled WGS sequence"/>
</dbReference>
<dbReference type="EMBL" id="BAAAXF010000094">
    <property type="protein sequence ID" value="GAA3506741.1"/>
    <property type="molecule type" value="Genomic_DNA"/>
</dbReference>
<organism evidence="3 4">
    <name type="scientific">Streptomyces prasinosporus</name>
    <dbReference type="NCBI Taxonomy" id="68256"/>
    <lineage>
        <taxon>Bacteria</taxon>
        <taxon>Bacillati</taxon>
        <taxon>Actinomycetota</taxon>
        <taxon>Actinomycetes</taxon>
        <taxon>Kitasatosporales</taxon>
        <taxon>Streptomycetaceae</taxon>
        <taxon>Streptomyces</taxon>
        <taxon>Streptomyces albogriseolus group</taxon>
    </lineage>
</organism>
<keyword evidence="1" id="KW-0472">Membrane</keyword>
<evidence type="ECO:0000313" key="4">
    <source>
        <dbReference type="Proteomes" id="UP001501455"/>
    </source>
</evidence>